<evidence type="ECO:0000256" key="9">
    <source>
        <dbReference type="PROSITE-ProRule" id="PRU10139"/>
    </source>
</evidence>
<evidence type="ECO:0000313" key="13">
    <source>
        <dbReference type="EMBL" id="GEO33762.1"/>
    </source>
</evidence>
<name>A0A512DBA8_9CELL</name>
<dbReference type="HAMAP" id="MF_02090">
    <property type="entry name" value="NadE_glutamine_dep"/>
    <property type="match status" value="1"/>
</dbReference>
<evidence type="ECO:0000259" key="12">
    <source>
        <dbReference type="PROSITE" id="PS50263"/>
    </source>
</evidence>
<dbReference type="Gene3D" id="3.60.110.10">
    <property type="entry name" value="Carbon-nitrogen hydrolase"/>
    <property type="match status" value="1"/>
</dbReference>
<dbReference type="InterPro" id="IPR014445">
    <property type="entry name" value="Gln-dep_NAD_synthase"/>
</dbReference>
<keyword evidence="3 7" id="KW-0436">Ligase</keyword>
<dbReference type="GO" id="GO:0003952">
    <property type="term" value="F:NAD+ synthase (glutamine-hydrolyzing) activity"/>
    <property type="evidence" value="ECO:0007669"/>
    <property type="project" value="UniProtKB-UniRule"/>
</dbReference>
<comment type="caution">
    <text evidence="13">The sequence shown here is derived from an EMBL/GenBank/DDBJ whole genome shotgun (WGS) entry which is preliminary data.</text>
</comment>
<feature type="binding site" evidence="7">
    <location>
        <position position="420"/>
    </location>
    <ligand>
        <name>deamido-NAD(+)</name>
        <dbReference type="ChEBI" id="CHEBI:58437"/>
        <note>ligand shared between two neighboring subunits</note>
    </ligand>
</feature>
<evidence type="ECO:0000256" key="2">
    <source>
        <dbReference type="ARBA" id="ARBA00007145"/>
    </source>
</evidence>
<dbReference type="InterPro" id="IPR000132">
    <property type="entry name" value="Nitrilase/CN_hydratase_CS"/>
</dbReference>
<organism evidence="13 14">
    <name type="scientific">Cellulomonas aerilata</name>
    <dbReference type="NCBI Taxonomy" id="515326"/>
    <lineage>
        <taxon>Bacteria</taxon>
        <taxon>Bacillati</taxon>
        <taxon>Actinomycetota</taxon>
        <taxon>Actinomycetes</taxon>
        <taxon>Micrococcales</taxon>
        <taxon>Cellulomonadaceae</taxon>
        <taxon>Cellulomonas</taxon>
    </lineage>
</organism>
<evidence type="ECO:0000256" key="8">
    <source>
        <dbReference type="PIRNR" id="PIRNR006630"/>
    </source>
</evidence>
<dbReference type="PANTHER" id="PTHR23090">
    <property type="entry name" value="NH 3 /GLUTAMINE-DEPENDENT NAD + SYNTHETASE"/>
    <property type="match status" value="1"/>
</dbReference>
<keyword evidence="6 7" id="KW-0520">NAD</keyword>
<dbReference type="FunFam" id="3.40.50.620:FF:000106">
    <property type="entry name" value="Glutamine-dependent NAD(+) synthetase"/>
    <property type="match status" value="1"/>
</dbReference>
<feature type="binding site" evidence="7">
    <location>
        <position position="130"/>
    </location>
    <ligand>
        <name>L-glutamine</name>
        <dbReference type="ChEBI" id="CHEBI:58359"/>
    </ligand>
</feature>
<comment type="pathway">
    <text evidence="1 7 8">Cofactor biosynthesis; NAD(+) biosynthesis; NAD(+) from deamido-NAD(+) (L-Gln route): step 1/1.</text>
</comment>
<dbReference type="Gene3D" id="3.40.50.620">
    <property type="entry name" value="HUPs"/>
    <property type="match status" value="1"/>
</dbReference>
<feature type="active site" description="Proton acceptor; for glutaminase activity" evidence="7">
    <location>
        <position position="44"/>
    </location>
</feature>
<dbReference type="RefSeq" id="WP_146902246.1">
    <property type="nucleotide sequence ID" value="NZ_BAAARM010000002.1"/>
</dbReference>
<dbReference type="EC" id="6.3.5.1" evidence="7 8"/>
<dbReference type="NCBIfam" id="TIGR00552">
    <property type="entry name" value="nadE"/>
    <property type="match status" value="1"/>
</dbReference>
<dbReference type="GO" id="GO:0008795">
    <property type="term" value="F:NAD+ synthase activity"/>
    <property type="evidence" value="ECO:0007669"/>
    <property type="project" value="UniProtKB-UniRule"/>
</dbReference>
<dbReference type="AlphaFoldDB" id="A0A512DBA8"/>
<dbReference type="GO" id="GO:0004359">
    <property type="term" value="F:glutaminase activity"/>
    <property type="evidence" value="ECO:0007669"/>
    <property type="project" value="InterPro"/>
</dbReference>
<evidence type="ECO:0000256" key="4">
    <source>
        <dbReference type="ARBA" id="ARBA00022741"/>
    </source>
</evidence>
<keyword evidence="5 7" id="KW-0067">ATP-binding</keyword>
<feature type="active site" description="For glutaminase activity" evidence="7">
    <location>
        <position position="124"/>
    </location>
</feature>
<dbReference type="GO" id="GO:0000257">
    <property type="term" value="F:nitrilase activity"/>
    <property type="evidence" value="ECO:0007669"/>
    <property type="project" value="UniProtKB-ARBA"/>
</dbReference>
<dbReference type="PANTHER" id="PTHR23090:SF9">
    <property type="entry name" value="GLUTAMINE-DEPENDENT NAD(+) SYNTHETASE"/>
    <property type="match status" value="1"/>
</dbReference>
<keyword evidence="14" id="KW-1185">Reference proteome</keyword>
<feature type="active site" description="Proton acceptor" evidence="9">
    <location>
        <position position="44"/>
    </location>
</feature>
<dbReference type="Proteomes" id="UP000321181">
    <property type="component" value="Unassembled WGS sequence"/>
</dbReference>
<protein>
    <recommendedName>
        <fullName evidence="7 8">Glutamine-dependent NAD(+) synthetase</fullName>
        <ecNumber evidence="7 8">6.3.5.1</ecNumber>
    </recommendedName>
    <alternativeName>
        <fullName evidence="7 8">NAD(+) synthase [glutamine-hydrolyzing]</fullName>
    </alternativeName>
</protein>
<evidence type="ECO:0000256" key="7">
    <source>
        <dbReference type="HAMAP-Rule" id="MF_02090"/>
    </source>
</evidence>
<feature type="binding site" evidence="7">
    <location>
        <position position="415"/>
    </location>
    <ligand>
        <name>ATP</name>
        <dbReference type="ChEBI" id="CHEBI:30616"/>
    </ligand>
</feature>
<dbReference type="InterPro" id="IPR036526">
    <property type="entry name" value="C-N_Hydrolase_sf"/>
</dbReference>
<evidence type="ECO:0000256" key="3">
    <source>
        <dbReference type="ARBA" id="ARBA00022598"/>
    </source>
</evidence>
<dbReference type="CDD" id="cd00553">
    <property type="entry name" value="NAD_synthase"/>
    <property type="match status" value="1"/>
</dbReference>
<evidence type="ECO:0000256" key="10">
    <source>
        <dbReference type="RuleBase" id="RU003811"/>
    </source>
</evidence>
<feature type="binding site" evidence="7">
    <location>
        <position position="536"/>
    </location>
    <ligand>
        <name>deamido-NAD(+)</name>
        <dbReference type="ChEBI" id="CHEBI:58437"/>
        <note>ligand shared between two neighboring subunits</note>
    </ligand>
</feature>
<comment type="catalytic activity">
    <reaction evidence="7 8">
        <text>deamido-NAD(+) + L-glutamine + ATP + H2O = L-glutamate + AMP + diphosphate + NAD(+) + H(+)</text>
        <dbReference type="Rhea" id="RHEA:24384"/>
        <dbReference type="ChEBI" id="CHEBI:15377"/>
        <dbReference type="ChEBI" id="CHEBI:15378"/>
        <dbReference type="ChEBI" id="CHEBI:29985"/>
        <dbReference type="ChEBI" id="CHEBI:30616"/>
        <dbReference type="ChEBI" id="CHEBI:33019"/>
        <dbReference type="ChEBI" id="CHEBI:57540"/>
        <dbReference type="ChEBI" id="CHEBI:58359"/>
        <dbReference type="ChEBI" id="CHEBI:58437"/>
        <dbReference type="ChEBI" id="CHEBI:456215"/>
        <dbReference type="EC" id="6.3.5.1"/>
    </reaction>
</comment>
<dbReference type="GO" id="GO:0009435">
    <property type="term" value="P:NAD+ biosynthetic process"/>
    <property type="evidence" value="ECO:0007669"/>
    <property type="project" value="UniProtKB-UniRule"/>
</dbReference>
<dbReference type="NCBIfam" id="NF010588">
    <property type="entry name" value="PRK13981.1"/>
    <property type="match status" value="1"/>
</dbReference>
<feature type="binding site" evidence="7">
    <location>
        <position position="193"/>
    </location>
    <ligand>
        <name>L-glutamine</name>
        <dbReference type="ChEBI" id="CHEBI:58359"/>
    </ligand>
</feature>
<sequence length="586" mass="62940">MADVRIALAQVDTCVGDLDGNSETVLTWTRRAAEAGADLVAFPEMCLTGYPIEDLALRASFRRGAEQALRATAAQLEAEGLGQVAVVVGTVGERTTREHDGAPARPTNQAVVLQHGTVQQRYDKHHLPNYGVFDEFRIFAPGTEPCVVEVRGRRVGLVVCEDIWQDGGPVAQMDGAGIDLLLVVNGSPFEEGKGHVRGELAARRAREVDAPVAYVNMVGGQDDLVFDGGSFVVAPDGALLASSPQFVEDLLLWDLPDDAASADGSRPSAAGAAREPLPRRIAPPLHPDEEIYRALETGLAGYVRKNGFRSVVLGMSGGIDSALVAAIAADALGRDRVVGVSMPSRHSSGHSRDDAADLAERIGADYRVQPIGPMVDAFEGEMTLDGVAAENLQARVRGVILMALSNDEGHLVLATGNKSELAVGYSTIYGDAVGGYAPLKDVDKSRVWALARWRNDHAVDSGQIPPIPESSITKPPSAELRPGQVDQDSLPPYDLLDEVLDAYVEHAEGRAELLARGFDTEVVDKVLSLVDRAEWKRRQYPLGPKVTALAFGRDRRLPITSRWREPVRTEADPRALAHVVPQEQPS</sequence>
<dbReference type="CDD" id="cd07570">
    <property type="entry name" value="GAT_Gln-NAD-synth"/>
    <property type="match status" value="1"/>
</dbReference>
<dbReference type="SUPFAM" id="SSF52402">
    <property type="entry name" value="Adenine nucleotide alpha hydrolases-like"/>
    <property type="match status" value="1"/>
</dbReference>
<evidence type="ECO:0000313" key="14">
    <source>
        <dbReference type="Proteomes" id="UP000321181"/>
    </source>
</evidence>
<comment type="similarity">
    <text evidence="2 7 8">In the C-terminal section; belongs to the NAD synthetase family.</text>
</comment>
<dbReference type="InterPro" id="IPR003694">
    <property type="entry name" value="NAD_synthase"/>
</dbReference>
<dbReference type="GO" id="GO:0005524">
    <property type="term" value="F:ATP binding"/>
    <property type="evidence" value="ECO:0007669"/>
    <property type="project" value="UniProtKB-UniRule"/>
</dbReference>
<dbReference type="InterPro" id="IPR014729">
    <property type="entry name" value="Rossmann-like_a/b/a_fold"/>
</dbReference>
<comment type="caution">
    <text evidence="7">Lacks conserved residue(s) required for the propagation of feature annotation.</text>
</comment>
<proteinExistence type="inferred from homology"/>
<accession>A0A512DBA8</accession>
<evidence type="ECO:0000256" key="6">
    <source>
        <dbReference type="ARBA" id="ARBA00023027"/>
    </source>
</evidence>
<dbReference type="PROSITE" id="PS50263">
    <property type="entry name" value="CN_HYDROLASE"/>
    <property type="match status" value="1"/>
</dbReference>
<dbReference type="InterPro" id="IPR022310">
    <property type="entry name" value="NAD/GMP_synthase"/>
</dbReference>
<feature type="binding site" evidence="7">
    <location>
        <begin position="314"/>
        <end position="321"/>
    </location>
    <ligand>
        <name>ATP</name>
        <dbReference type="ChEBI" id="CHEBI:30616"/>
    </ligand>
</feature>
<feature type="domain" description="CN hydrolase" evidence="12">
    <location>
        <begin position="4"/>
        <end position="257"/>
    </location>
</feature>
<dbReference type="Pfam" id="PF02540">
    <property type="entry name" value="NAD_synthase"/>
    <property type="match status" value="1"/>
</dbReference>
<reference evidence="13 14" key="1">
    <citation type="submission" date="2019-07" db="EMBL/GenBank/DDBJ databases">
        <title>Whole genome shotgun sequence of Cellulomonas aerilata NBRC 106308.</title>
        <authorList>
            <person name="Hosoyama A."/>
            <person name="Uohara A."/>
            <person name="Ohji S."/>
            <person name="Ichikawa N."/>
        </authorList>
    </citation>
    <scope>NUCLEOTIDE SEQUENCE [LARGE SCALE GENOMIC DNA]</scope>
    <source>
        <strain evidence="13 14">NBRC 106308</strain>
    </source>
</reference>
<feature type="active site" description="Nucleophile; for glutaminase activity" evidence="7">
    <location>
        <position position="160"/>
    </location>
</feature>
<feature type="binding site" evidence="7">
    <location>
        <position position="187"/>
    </location>
    <ligand>
        <name>L-glutamine</name>
        <dbReference type="ChEBI" id="CHEBI:58359"/>
    </ligand>
</feature>
<evidence type="ECO:0000256" key="5">
    <source>
        <dbReference type="ARBA" id="ARBA00022840"/>
    </source>
</evidence>
<dbReference type="OrthoDB" id="9760188at2"/>
<feature type="region of interest" description="Disordered" evidence="11">
    <location>
        <begin position="261"/>
        <end position="283"/>
    </location>
</feature>
<dbReference type="InterPro" id="IPR003010">
    <property type="entry name" value="C-N_Hydrolase"/>
</dbReference>
<dbReference type="Pfam" id="PF00795">
    <property type="entry name" value="CN_hydrolase"/>
    <property type="match status" value="1"/>
</dbReference>
<dbReference type="GO" id="GO:0005737">
    <property type="term" value="C:cytoplasm"/>
    <property type="evidence" value="ECO:0007669"/>
    <property type="project" value="InterPro"/>
</dbReference>
<keyword evidence="4 7" id="KW-0547">Nucleotide-binding</keyword>
<gene>
    <name evidence="7 13" type="primary">nadE</name>
    <name evidence="13" type="ORF">CAE01nite_14870</name>
</gene>
<evidence type="ECO:0000256" key="1">
    <source>
        <dbReference type="ARBA" id="ARBA00005188"/>
    </source>
</evidence>
<dbReference type="UniPathway" id="UPA00253">
    <property type="reaction ID" value="UER00334"/>
</dbReference>
<comment type="similarity">
    <text evidence="10">Belongs to the NAD synthetase family.</text>
</comment>
<evidence type="ECO:0000256" key="11">
    <source>
        <dbReference type="SAM" id="MobiDB-lite"/>
    </source>
</evidence>
<dbReference type="PROSITE" id="PS00920">
    <property type="entry name" value="NITRIL_CHT_1"/>
    <property type="match status" value="1"/>
</dbReference>
<dbReference type="PIRSF" id="PIRSF006630">
    <property type="entry name" value="NADS_GAT"/>
    <property type="match status" value="1"/>
</dbReference>
<feature type="binding site" evidence="7">
    <location>
        <position position="391"/>
    </location>
    <ligand>
        <name>deamido-NAD(+)</name>
        <dbReference type="ChEBI" id="CHEBI:58437"/>
        <note>ligand shared between two neighboring subunits</note>
    </ligand>
</feature>
<dbReference type="EMBL" id="BJYY01000012">
    <property type="protein sequence ID" value="GEO33762.1"/>
    <property type="molecule type" value="Genomic_DNA"/>
</dbReference>
<dbReference type="SUPFAM" id="SSF56317">
    <property type="entry name" value="Carbon-nitrogen hydrolase"/>
    <property type="match status" value="1"/>
</dbReference>
<comment type="function">
    <text evidence="7">Catalyzes the ATP-dependent amidation of deamido-NAD to form NAD. Uses L-glutamine as a nitrogen source.</text>
</comment>